<keyword evidence="2" id="KW-1185">Reference proteome</keyword>
<dbReference type="EMBL" id="JACSGT010000002">
    <property type="protein sequence ID" value="MCF2221092.1"/>
    <property type="molecule type" value="Genomic_DNA"/>
</dbReference>
<organism evidence="1 2">
    <name type="scientific">Chryseobacterium indicum</name>
    <dbReference type="NCBI Taxonomy" id="2766954"/>
    <lineage>
        <taxon>Bacteria</taxon>
        <taxon>Pseudomonadati</taxon>
        <taxon>Bacteroidota</taxon>
        <taxon>Flavobacteriia</taxon>
        <taxon>Flavobacteriales</taxon>
        <taxon>Weeksellaceae</taxon>
        <taxon>Chryseobacterium group</taxon>
        <taxon>Chryseobacterium</taxon>
    </lineage>
</organism>
<proteinExistence type="predicted"/>
<evidence type="ECO:0000313" key="1">
    <source>
        <dbReference type="EMBL" id="MCF2221092.1"/>
    </source>
</evidence>
<evidence type="ECO:0000313" key="2">
    <source>
        <dbReference type="Proteomes" id="UP001430374"/>
    </source>
</evidence>
<name>A0ABS9CA88_9FLAO</name>
<dbReference type="RefSeq" id="WP_235132438.1">
    <property type="nucleotide sequence ID" value="NZ_JACSGT010000002.1"/>
</dbReference>
<sequence>MDTKYHNVVKSALETQRKELKKQSRLSAQMKAKYVLEQLDKARINALNLSIDDIHGLCLYYIGNDQNMYESSEHIETLFKIAKYDHRISFITSKWEYQPRIYRNTSDEKEFFDWFFEQKSDTVPLHISEFIRKYYETEDKHSLLDGGSIDELIQKRDHYLKLFFEIP</sequence>
<protein>
    <submittedName>
        <fullName evidence="1">Uncharacterized protein</fullName>
    </submittedName>
</protein>
<gene>
    <name evidence="1" type="ORF">H9Q08_17535</name>
</gene>
<reference evidence="1" key="1">
    <citation type="submission" date="2021-08" db="EMBL/GenBank/DDBJ databases">
        <title>Complete genome sequence of Chryseobacterium sp strain PS-8.</title>
        <authorList>
            <person name="Das S.K."/>
        </authorList>
    </citation>
    <scope>NUCLEOTIDE SEQUENCE</scope>
    <source>
        <strain evidence="1">PS-8</strain>
    </source>
</reference>
<accession>A0ABS9CA88</accession>
<dbReference type="Proteomes" id="UP001430374">
    <property type="component" value="Unassembled WGS sequence"/>
</dbReference>
<comment type="caution">
    <text evidence="1">The sequence shown here is derived from an EMBL/GenBank/DDBJ whole genome shotgun (WGS) entry which is preliminary data.</text>
</comment>